<gene>
    <name evidence="1" type="ORF">LCGC14_0478370</name>
</gene>
<protein>
    <recommendedName>
        <fullName evidence="2">AAA domain-containing protein</fullName>
    </recommendedName>
</protein>
<accession>A0A0F9ST82</accession>
<comment type="caution">
    <text evidence="1">The sequence shown here is derived from an EMBL/GenBank/DDBJ whole genome shotgun (WGS) entry which is preliminary data.</text>
</comment>
<dbReference type="SUPFAM" id="SSF52540">
    <property type="entry name" value="P-loop containing nucleoside triphosphate hydrolases"/>
    <property type="match status" value="1"/>
</dbReference>
<dbReference type="EMBL" id="LAZR01000516">
    <property type="protein sequence ID" value="KKN65792.1"/>
    <property type="molecule type" value="Genomic_DNA"/>
</dbReference>
<dbReference type="AlphaFoldDB" id="A0A0F9ST82"/>
<sequence>MPSLSEVPPAGRIKALHVGRSGGGKTVGAASLAQLAPEGEKIYVFDLDGRIRPIVKMYPQLLDKIDFDYYKPHDFERLFDKVNWLLDDPSRYWGVVLDGLTMLADQSITFSMDCTPRSAAMKLGKSGLSMPEIQDYKAEQRCISAVLDNLRTFPRHFIMTAHLITITYKVKKGKGQNAAEEERVERLVVTQGRKIAPKVPIFFDEVYLFEPSTPGVMGDLPEYYIYTVPNEIYPECRSALSLPGKMDWSMKPGELGLYPKIMEEVKKMDSSYAATLLEK</sequence>
<evidence type="ECO:0008006" key="2">
    <source>
        <dbReference type="Google" id="ProtNLM"/>
    </source>
</evidence>
<proteinExistence type="predicted"/>
<evidence type="ECO:0000313" key="1">
    <source>
        <dbReference type="EMBL" id="KKN65792.1"/>
    </source>
</evidence>
<name>A0A0F9ST82_9ZZZZ</name>
<organism evidence="1">
    <name type="scientific">marine sediment metagenome</name>
    <dbReference type="NCBI Taxonomy" id="412755"/>
    <lineage>
        <taxon>unclassified sequences</taxon>
        <taxon>metagenomes</taxon>
        <taxon>ecological metagenomes</taxon>
    </lineage>
</organism>
<reference evidence="1" key="1">
    <citation type="journal article" date="2015" name="Nature">
        <title>Complex archaea that bridge the gap between prokaryotes and eukaryotes.</title>
        <authorList>
            <person name="Spang A."/>
            <person name="Saw J.H."/>
            <person name="Jorgensen S.L."/>
            <person name="Zaremba-Niedzwiedzka K."/>
            <person name="Martijn J."/>
            <person name="Lind A.E."/>
            <person name="van Eijk R."/>
            <person name="Schleper C."/>
            <person name="Guy L."/>
            <person name="Ettema T.J."/>
        </authorList>
    </citation>
    <scope>NUCLEOTIDE SEQUENCE</scope>
</reference>
<dbReference type="InterPro" id="IPR027417">
    <property type="entry name" value="P-loop_NTPase"/>
</dbReference>